<dbReference type="EMBL" id="SDLP01000002">
    <property type="protein sequence ID" value="TDL10058.1"/>
    <property type="molecule type" value="Genomic_DNA"/>
</dbReference>
<evidence type="ECO:0000313" key="2">
    <source>
        <dbReference type="Proteomes" id="UP000294952"/>
    </source>
</evidence>
<protein>
    <recommendedName>
        <fullName evidence="3">Polysaccharide pyruvyl transferase domain-containing protein</fullName>
    </recommendedName>
</protein>
<comment type="caution">
    <text evidence="1">The sequence shown here is derived from an EMBL/GenBank/DDBJ whole genome shotgun (WGS) entry which is preliminary data.</text>
</comment>
<accession>A0A4R5X8V0</accession>
<evidence type="ECO:0008006" key="3">
    <source>
        <dbReference type="Google" id="ProtNLM"/>
    </source>
</evidence>
<dbReference type="AlphaFoldDB" id="A0A4R5X8V0"/>
<evidence type="ECO:0000313" key="1">
    <source>
        <dbReference type="EMBL" id="TDL10058.1"/>
    </source>
</evidence>
<reference evidence="1 2" key="1">
    <citation type="submission" date="2019-01" db="EMBL/GenBank/DDBJ databases">
        <title>High-quality-draft genome sequences of five non-tuberculosis mycobacteriaceae isolated from a nosocomial environment.</title>
        <authorList>
            <person name="Tiago I."/>
            <person name="Alarico S."/>
            <person name="Pereira S.G."/>
            <person name="Coelho C."/>
            <person name="Maranha A."/>
            <person name="Empadinhas N."/>
        </authorList>
    </citation>
    <scope>NUCLEOTIDE SEQUENCE [LARGE SCALE GENOMIC DNA]</scope>
    <source>
        <strain evidence="1 2">22DIII</strain>
    </source>
</reference>
<organism evidence="1 2">
    <name type="scientific">Mycolicibacterium obuense</name>
    <dbReference type="NCBI Taxonomy" id="1807"/>
    <lineage>
        <taxon>Bacteria</taxon>
        <taxon>Bacillati</taxon>
        <taxon>Actinomycetota</taxon>
        <taxon>Actinomycetes</taxon>
        <taxon>Mycobacteriales</taxon>
        <taxon>Mycobacteriaceae</taxon>
        <taxon>Mycolicibacterium</taxon>
    </lineage>
</organism>
<name>A0A4R5X8V0_9MYCO</name>
<dbReference type="Proteomes" id="UP000294952">
    <property type="component" value="Unassembled WGS sequence"/>
</dbReference>
<gene>
    <name evidence="1" type="ORF">EUA04_08965</name>
</gene>
<sequence length="354" mass="38917">MRHRVFISITGQENNFGDFFIRRASLGWTESANCRSVFAAHHDDGWVEAAGVRADDVVTRGGALHRLAWLLSSVVSRRRPVLVTDPGEVWLVRSRFFQHLFQLLIAAAIVLRRGHIIIPPHAVAQQRAAGVWPPTLWLHRALAKLADVCLWREAHSLEMIGEGDLSPDIAFSEPLRPGSEVRRLCLVSLRGDRELPSEEWLKGLSAAVTEAGLDIVVFAQVDRDANLAAAVAESLAATYNSGSFWNPDSEADLRALSDQAAVVISDRLHVLALGALSGAVPLEVVADPEAKVRAHFSAIGIHDMSFDSRGRTSEEIARWIAGRLDRRSSVEDAVANAHRALSEWRGLVERLIGR</sequence>
<proteinExistence type="predicted"/>
<dbReference type="RefSeq" id="WP_133413438.1">
    <property type="nucleotide sequence ID" value="NZ_CALTXN010000014.1"/>
</dbReference>